<sequence length="118" mass="12779">SIKLDQIERPAVALGLQVAAATGDARHRARKPLIRRDPLLLPHREDQTMTDEGGGSGASDARLPPRRIQIHGDERGGVETKTWTWDSILCVAAASVAVDGAPAAHLHGSILRRERGRR</sequence>
<protein>
    <submittedName>
        <fullName evidence="2">Uncharacterized protein</fullName>
    </submittedName>
</protein>
<dbReference type="EnsemblPlants" id="TuG1812G0400001990.01.T01">
    <property type="protein sequence ID" value="TuG1812G0400001990.01.T01.cds371492"/>
    <property type="gene ID" value="TuG1812G0400001990.01"/>
</dbReference>
<evidence type="ECO:0000313" key="3">
    <source>
        <dbReference type="Proteomes" id="UP000015106"/>
    </source>
</evidence>
<feature type="region of interest" description="Disordered" evidence="1">
    <location>
        <begin position="22"/>
        <end position="75"/>
    </location>
</feature>
<accession>A0A8R7Q341</accession>
<feature type="compositionally biased region" description="Basic and acidic residues" evidence="1">
    <location>
        <begin position="34"/>
        <end position="47"/>
    </location>
</feature>
<dbReference type="Proteomes" id="UP000015106">
    <property type="component" value="Chromosome 4"/>
</dbReference>
<organism evidence="2 3">
    <name type="scientific">Triticum urartu</name>
    <name type="common">Red wild einkorn</name>
    <name type="synonym">Crithodium urartu</name>
    <dbReference type="NCBI Taxonomy" id="4572"/>
    <lineage>
        <taxon>Eukaryota</taxon>
        <taxon>Viridiplantae</taxon>
        <taxon>Streptophyta</taxon>
        <taxon>Embryophyta</taxon>
        <taxon>Tracheophyta</taxon>
        <taxon>Spermatophyta</taxon>
        <taxon>Magnoliopsida</taxon>
        <taxon>Liliopsida</taxon>
        <taxon>Poales</taxon>
        <taxon>Poaceae</taxon>
        <taxon>BOP clade</taxon>
        <taxon>Pooideae</taxon>
        <taxon>Triticodae</taxon>
        <taxon>Triticeae</taxon>
        <taxon>Triticinae</taxon>
        <taxon>Triticum</taxon>
    </lineage>
</organism>
<name>A0A8R7Q341_TRIUA</name>
<reference evidence="3" key="1">
    <citation type="journal article" date="2013" name="Nature">
        <title>Draft genome of the wheat A-genome progenitor Triticum urartu.</title>
        <authorList>
            <person name="Ling H.Q."/>
            <person name="Zhao S."/>
            <person name="Liu D."/>
            <person name="Wang J."/>
            <person name="Sun H."/>
            <person name="Zhang C."/>
            <person name="Fan H."/>
            <person name="Li D."/>
            <person name="Dong L."/>
            <person name="Tao Y."/>
            <person name="Gao C."/>
            <person name="Wu H."/>
            <person name="Li Y."/>
            <person name="Cui Y."/>
            <person name="Guo X."/>
            <person name="Zheng S."/>
            <person name="Wang B."/>
            <person name="Yu K."/>
            <person name="Liang Q."/>
            <person name="Yang W."/>
            <person name="Lou X."/>
            <person name="Chen J."/>
            <person name="Feng M."/>
            <person name="Jian J."/>
            <person name="Zhang X."/>
            <person name="Luo G."/>
            <person name="Jiang Y."/>
            <person name="Liu J."/>
            <person name="Wang Z."/>
            <person name="Sha Y."/>
            <person name="Zhang B."/>
            <person name="Wu H."/>
            <person name="Tang D."/>
            <person name="Shen Q."/>
            <person name="Xue P."/>
            <person name="Zou S."/>
            <person name="Wang X."/>
            <person name="Liu X."/>
            <person name="Wang F."/>
            <person name="Yang Y."/>
            <person name="An X."/>
            <person name="Dong Z."/>
            <person name="Zhang K."/>
            <person name="Zhang X."/>
            <person name="Luo M.C."/>
            <person name="Dvorak J."/>
            <person name="Tong Y."/>
            <person name="Wang J."/>
            <person name="Yang H."/>
            <person name="Li Z."/>
            <person name="Wang D."/>
            <person name="Zhang A."/>
            <person name="Wang J."/>
        </authorList>
    </citation>
    <scope>NUCLEOTIDE SEQUENCE</scope>
    <source>
        <strain evidence="3">cv. G1812</strain>
    </source>
</reference>
<evidence type="ECO:0000313" key="2">
    <source>
        <dbReference type="EnsemblPlants" id="TuG1812G0400001990.01.T01.cds371492"/>
    </source>
</evidence>
<reference evidence="2" key="2">
    <citation type="submission" date="2018-03" db="EMBL/GenBank/DDBJ databases">
        <title>The Triticum urartu genome reveals the dynamic nature of wheat genome evolution.</title>
        <authorList>
            <person name="Ling H."/>
            <person name="Ma B."/>
            <person name="Shi X."/>
            <person name="Liu H."/>
            <person name="Dong L."/>
            <person name="Sun H."/>
            <person name="Cao Y."/>
            <person name="Gao Q."/>
            <person name="Zheng S."/>
            <person name="Li Y."/>
            <person name="Yu Y."/>
            <person name="Du H."/>
            <person name="Qi M."/>
            <person name="Li Y."/>
            <person name="Yu H."/>
            <person name="Cui Y."/>
            <person name="Wang N."/>
            <person name="Chen C."/>
            <person name="Wu H."/>
            <person name="Zhao Y."/>
            <person name="Zhang J."/>
            <person name="Li Y."/>
            <person name="Zhou W."/>
            <person name="Zhang B."/>
            <person name="Hu W."/>
            <person name="Eijk M."/>
            <person name="Tang J."/>
            <person name="Witsenboer H."/>
            <person name="Zhao S."/>
            <person name="Li Z."/>
            <person name="Zhang A."/>
            <person name="Wang D."/>
            <person name="Liang C."/>
        </authorList>
    </citation>
    <scope>NUCLEOTIDE SEQUENCE [LARGE SCALE GENOMIC DNA]</scope>
    <source>
        <strain evidence="2">cv. G1812</strain>
    </source>
</reference>
<dbReference type="Gramene" id="TuG1812G0400001990.01.T01">
    <property type="protein sequence ID" value="TuG1812G0400001990.01.T01.cds371492"/>
    <property type="gene ID" value="TuG1812G0400001990.01"/>
</dbReference>
<evidence type="ECO:0000256" key="1">
    <source>
        <dbReference type="SAM" id="MobiDB-lite"/>
    </source>
</evidence>
<keyword evidence="3" id="KW-1185">Reference proteome</keyword>
<proteinExistence type="predicted"/>
<dbReference type="AlphaFoldDB" id="A0A8R7Q341"/>
<reference evidence="2" key="3">
    <citation type="submission" date="2022-06" db="UniProtKB">
        <authorList>
            <consortium name="EnsemblPlants"/>
        </authorList>
    </citation>
    <scope>IDENTIFICATION</scope>
</reference>